<dbReference type="EMBL" id="BJYU01000115">
    <property type="protein sequence ID" value="GEO17616.1"/>
    <property type="molecule type" value="Genomic_DNA"/>
</dbReference>
<gene>
    <name evidence="1" type="ORF">MAE02_53120</name>
</gene>
<dbReference type="RefSeq" id="WP_147022490.1">
    <property type="nucleotide sequence ID" value="NZ_BJYU01000115.1"/>
</dbReference>
<name>A0A512C078_9HYPH</name>
<keyword evidence="2" id="KW-1185">Reference proteome</keyword>
<dbReference type="AlphaFoldDB" id="A0A512C078"/>
<proteinExistence type="predicted"/>
<evidence type="ECO:0000313" key="2">
    <source>
        <dbReference type="Proteomes" id="UP000321085"/>
    </source>
</evidence>
<organism evidence="1 2">
    <name type="scientific">Microvirga aerophila</name>
    <dbReference type="NCBI Taxonomy" id="670291"/>
    <lineage>
        <taxon>Bacteria</taxon>
        <taxon>Pseudomonadati</taxon>
        <taxon>Pseudomonadota</taxon>
        <taxon>Alphaproteobacteria</taxon>
        <taxon>Hyphomicrobiales</taxon>
        <taxon>Methylobacteriaceae</taxon>
        <taxon>Microvirga</taxon>
    </lineage>
</organism>
<reference evidence="1 2" key="1">
    <citation type="submission" date="2019-07" db="EMBL/GenBank/DDBJ databases">
        <title>Whole genome shotgun sequence of Microvirga aerophila NBRC 106136.</title>
        <authorList>
            <person name="Hosoyama A."/>
            <person name="Uohara A."/>
            <person name="Ohji S."/>
            <person name="Ichikawa N."/>
        </authorList>
    </citation>
    <scope>NUCLEOTIDE SEQUENCE [LARGE SCALE GENOMIC DNA]</scope>
    <source>
        <strain evidence="1 2">NBRC 106136</strain>
    </source>
</reference>
<sequence length="133" mass="14950">MLTEPSLLMPTADLPMDDCSEATPNEGLKVRPDPAALEESVRFSPAYNLFRNRLEPDLFCAVPEDRPVPTFIKAPNWTYVAKTDAVAQGAFDLETARTAVWFNEFYLFVALNRRGRRPRKVPSPASAQRSECC</sequence>
<protein>
    <submittedName>
        <fullName evidence="1">Uncharacterized protein</fullName>
    </submittedName>
</protein>
<comment type="caution">
    <text evidence="1">The sequence shown here is derived from an EMBL/GenBank/DDBJ whole genome shotgun (WGS) entry which is preliminary data.</text>
</comment>
<evidence type="ECO:0000313" key="1">
    <source>
        <dbReference type="EMBL" id="GEO17616.1"/>
    </source>
</evidence>
<dbReference type="Proteomes" id="UP000321085">
    <property type="component" value="Unassembled WGS sequence"/>
</dbReference>
<accession>A0A512C078</accession>